<evidence type="ECO:0000256" key="7">
    <source>
        <dbReference type="ARBA" id="ARBA00038093"/>
    </source>
</evidence>
<keyword evidence="2 8" id="KW-1277">Toxin-antitoxin system</keyword>
<keyword evidence="6 8" id="KW-0460">Magnesium</keyword>
<accession>A0A6J4VID8</accession>
<comment type="function">
    <text evidence="8">Toxic component of a toxin-antitoxin (TA) system. An RNase.</text>
</comment>
<evidence type="ECO:0000256" key="8">
    <source>
        <dbReference type="HAMAP-Rule" id="MF_00265"/>
    </source>
</evidence>
<feature type="binding site" evidence="8">
    <location>
        <position position="101"/>
    </location>
    <ligand>
        <name>Mg(2+)</name>
        <dbReference type="ChEBI" id="CHEBI:18420"/>
    </ligand>
</feature>
<evidence type="ECO:0000256" key="6">
    <source>
        <dbReference type="ARBA" id="ARBA00022842"/>
    </source>
</evidence>
<keyword evidence="4 8" id="KW-0479">Metal-binding</keyword>
<evidence type="ECO:0000256" key="1">
    <source>
        <dbReference type="ARBA" id="ARBA00001946"/>
    </source>
</evidence>
<dbReference type="EMBL" id="CADCWN010000180">
    <property type="protein sequence ID" value="CAA9574604.1"/>
    <property type="molecule type" value="Genomic_DNA"/>
</dbReference>
<keyword evidence="5 8" id="KW-0378">Hydrolase</keyword>
<dbReference type="GO" id="GO:0000287">
    <property type="term" value="F:magnesium ion binding"/>
    <property type="evidence" value="ECO:0007669"/>
    <property type="project" value="UniProtKB-UniRule"/>
</dbReference>
<dbReference type="Gene3D" id="3.40.50.1010">
    <property type="entry name" value="5'-nuclease"/>
    <property type="match status" value="1"/>
</dbReference>
<comment type="cofactor">
    <cofactor evidence="1 8">
        <name>Mg(2+)</name>
        <dbReference type="ChEBI" id="CHEBI:18420"/>
    </cofactor>
</comment>
<dbReference type="Pfam" id="PF01850">
    <property type="entry name" value="PIN"/>
    <property type="match status" value="1"/>
</dbReference>
<keyword evidence="3 8" id="KW-0540">Nuclease</keyword>
<dbReference type="CDD" id="cd09881">
    <property type="entry name" value="PIN_VapC4-5_FitB-like"/>
    <property type="match status" value="1"/>
</dbReference>
<dbReference type="InterPro" id="IPR029060">
    <property type="entry name" value="PIN-like_dom_sf"/>
</dbReference>
<dbReference type="PANTHER" id="PTHR33653:SF1">
    <property type="entry name" value="RIBONUCLEASE VAPC2"/>
    <property type="match status" value="1"/>
</dbReference>
<dbReference type="InterPro" id="IPR022907">
    <property type="entry name" value="VapC_family"/>
</dbReference>
<sequence length="137" mass="15513">MRRYLLETGPLAAYLQGRPRALALIGPWIGQREVATSPLCYAEVNKYILGFPDYLRRHHNLRQLLREVVPYSPTYAVLGRYGELRRQMRPPHSPGLIGDVDTLIAATALVRDLTLVTNDSDFQHVPGLKLLLLPSLR</sequence>
<gene>
    <name evidence="8" type="primary">vapC</name>
    <name evidence="10" type="ORF">AVDCRST_MAG18-2394</name>
</gene>
<dbReference type="EC" id="3.1.-.-" evidence="8"/>
<dbReference type="PANTHER" id="PTHR33653">
    <property type="entry name" value="RIBONUCLEASE VAPC2"/>
    <property type="match status" value="1"/>
</dbReference>
<evidence type="ECO:0000256" key="4">
    <source>
        <dbReference type="ARBA" id="ARBA00022723"/>
    </source>
</evidence>
<dbReference type="AlphaFoldDB" id="A0A6J4VID8"/>
<dbReference type="GO" id="GO:0090729">
    <property type="term" value="F:toxin activity"/>
    <property type="evidence" value="ECO:0007669"/>
    <property type="project" value="UniProtKB-KW"/>
</dbReference>
<evidence type="ECO:0000256" key="2">
    <source>
        <dbReference type="ARBA" id="ARBA00022649"/>
    </source>
</evidence>
<dbReference type="GO" id="GO:0016787">
    <property type="term" value="F:hydrolase activity"/>
    <property type="evidence" value="ECO:0007669"/>
    <property type="project" value="UniProtKB-KW"/>
</dbReference>
<dbReference type="SUPFAM" id="SSF88723">
    <property type="entry name" value="PIN domain-like"/>
    <property type="match status" value="1"/>
</dbReference>
<evidence type="ECO:0000256" key="5">
    <source>
        <dbReference type="ARBA" id="ARBA00022801"/>
    </source>
</evidence>
<organism evidence="10">
    <name type="scientific">uncultured Thermomicrobiales bacterium</name>
    <dbReference type="NCBI Taxonomy" id="1645740"/>
    <lineage>
        <taxon>Bacteria</taxon>
        <taxon>Pseudomonadati</taxon>
        <taxon>Thermomicrobiota</taxon>
        <taxon>Thermomicrobia</taxon>
        <taxon>Thermomicrobiales</taxon>
        <taxon>environmental samples</taxon>
    </lineage>
</organism>
<name>A0A6J4VID8_9BACT</name>
<protein>
    <recommendedName>
        <fullName evidence="8">Ribonuclease VapC</fullName>
        <shortName evidence="8">RNase VapC</shortName>
        <ecNumber evidence="8">3.1.-.-</ecNumber>
    </recommendedName>
    <alternativeName>
        <fullName evidence="8">Toxin VapC</fullName>
    </alternativeName>
</protein>
<comment type="caution">
    <text evidence="8">Lacks conserved residue(s) required for the propagation of feature annotation.</text>
</comment>
<evidence type="ECO:0000259" key="9">
    <source>
        <dbReference type="Pfam" id="PF01850"/>
    </source>
</evidence>
<evidence type="ECO:0000256" key="3">
    <source>
        <dbReference type="ARBA" id="ARBA00022722"/>
    </source>
</evidence>
<feature type="domain" description="PIN" evidence="9">
    <location>
        <begin position="4"/>
        <end position="127"/>
    </location>
</feature>
<evidence type="ECO:0000313" key="10">
    <source>
        <dbReference type="EMBL" id="CAA9574604.1"/>
    </source>
</evidence>
<dbReference type="HAMAP" id="MF_00265">
    <property type="entry name" value="VapC_Nob1"/>
    <property type="match status" value="1"/>
</dbReference>
<dbReference type="InterPro" id="IPR050556">
    <property type="entry name" value="Type_II_TA_system_RNase"/>
</dbReference>
<proteinExistence type="inferred from homology"/>
<dbReference type="GO" id="GO:0004540">
    <property type="term" value="F:RNA nuclease activity"/>
    <property type="evidence" value="ECO:0007669"/>
    <property type="project" value="InterPro"/>
</dbReference>
<keyword evidence="8" id="KW-0800">Toxin</keyword>
<reference evidence="10" key="1">
    <citation type="submission" date="2020-02" db="EMBL/GenBank/DDBJ databases">
        <authorList>
            <person name="Meier V. D."/>
        </authorList>
    </citation>
    <scope>NUCLEOTIDE SEQUENCE</scope>
    <source>
        <strain evidence="10">AVDCRST_MAG18</strain>
    </source>
</reference>
<dbReference type="InterPro" id="IPR002716">
    <property type="entry name" value="PIN_dom"/>
</dbReference>
<comment type="similarity">
    <text evidence="7 8">Belongs to the PINc/VapC protein family.</text>
</comment>